<keyword evidence="2" id="KW-0813">Transport</keyword>
<protein>
    <submittedName>
        <fullName evidence="10">PTS cellobiose transporter subunit IIC</fullName>
    </submittedName>
</protein>
<organism evidence="10 11">
    <name type="scientific">Oenococcus alcoholitolerans</name>
    <dbReference type="NCBI Taxonomy" id="931074"/>
    <lineage>
        <taxon>Bacteria</taxon>
        <taxon>Bacillati</taxon>
        <taxon>Bacillota</taxon>
        <taxon>Bacilli</taxon>
        <taxon>Lactobacillales</taxon>
        <taxon>Lactobacillaceae</taxon>
        <taxon>Oenococcus</taxon>
    </lineage>
</organism>
<reference evidence="10 11" key="1">
    <citation type="journal article" date="2014" name="Antonie Van Leeuwenhoek">
        <title>Oenococcus alcoholitolerans sp. nov., a lactic acid bacteria isolated from cachaca and ethanol fermentation processes.</title>
        <authorList>
            <person name="Badotti F."/>
            <person name="Moreira A.P."/>
            <person name="Tonon L.A."/>
            <person name="de Lucena B.T."/>
            <person name="Gomes Fde C."/>
            <person name="Kruger R."/>
            <person name="Thompson C.C."/>
            <person name="de Morais M.A.Jr."/>
            <person name="Rosa C.A."/>
            <person name="Thompson F.L."/>
        </authorList>
    </citation>
    <scope>NUCLEOTIDE SEQUENCE [LARGE SCALE GENOMIC DNA]</scope>
    <source>
        <strain evidence="10 11">UFRJ-M7.2.18</strain>
    </source>
</reference>
<evidence type="ECO:0000256" key="2">
    <source>
        <dbReference type="ARBA" id="ARBA00022448"/>
    </source>
</evidence>
<dbReference type="PROSITE" id="PS51105">
    <property type="entry name" value="PTS_EIIC_TYPE_3"/>
    <property type="match status" value="1"/>
</dbReference>
<feature type="transmembrane region" description="Helical" evidence="8">
    <location>
        <begin position="71"/>
        <end position="89"/>
    </location>
</feature>
<keyword evidence="5 8" id="KW-0812">Transmembrane</keyword>
<evidence type="ECO:0000256" key="1">
    <source>
        <dbReference type="ARBA" id="ARBA00004651"/>
    </source>
</evidence>
<sequence>MDKFMESFSKRMSSVALKLDGNRYLNAVKNSFIAAMPILIVGSFFILFANLPIPGYAGFMRSWLGSGWQRIFTVPYDVTMNMMTIYIVVEVSMELASSYKLNRVSAAFSGLAAFLVLTPVFDFKRAALGSGLPMNNLSASGLFVGIIFSILAVEILHFTDKRGWKIKMPASVPPNVSESFSALIPFALVIIIFNFVRIIFELTSFGSVQNFIFSNLQAPLTSLGASLPATIIVLLMEGFLWSFGIHGANVVGSVMTPIWLSLTAQNAAAFAAGKAIPNIVNYQFYNNFIKIGGSGATFGLCLLLLFFAKSKQFKALGRLAIGPEIFTINEPIIFGLPIV</sequence>
<dbReference type="PANTHER" id="PTHR33989:SF11">
    <property type="entry name" value="LICHENAN PERMEASE IIC COMPONENT"/>
    <property type="match status" value="1"/>
</dbReference>
<evidence type="ECO:0000313" key="10">
    <source>
        <dbReference type="EMBL" id="KGO32508.1"/>
    </source>
</evidence>
<feature type="transmembrane region" description="Helical" evidence="8">
    <location>
        <begin position="257"/>
        <end position="276"/>
    </location>
</feature>
<feature type="transmembrane region" description="Helical" evidence="8">
    <location>
        <begin position="32"/>
        <end position="51"/>
    </location>
</feature>
<dbReference type="EMBL" id="AXCV01000011">
    <property type="protein sequence ID" value="KGO32508.1"/>
    <property type="molecule type" value="Genomic_DNA"/>
</dbReference>
<keyword evidence="11" id="KW-1185">Reference proteome</keyword>
<feature type="transmembrane region" description="Helical" evidence="8">
    <location>
        <begin position="220"/>
        <end position="245"/>
    </location>
</feature>
<evidence type="ECO:0000259" key="9">
    <source>
        <dbReference type="PROSITE" id="PS51105"/>
    </source>
</evidence>
<feature type="domain" description="PTS EIIC type-3" evidence="9">
    <location>
        <begin position="8"/>
        <end position="339"/>
    </location>
</feature>
<keyword evidence="3" id="KW-1003">Cell membrane</keyword>
<evidence type="ECO:0000256" key="3">
    <source>
        <dbReference type="ARBA" id="ARBA00022475"/>
    </source>
</evidence>
<feature type="transmembrane region" description="Helical" evidence="8">
    <location>
        <begin position="101"/>
        <end position="121"/>
    </location>
</feature>
<dbReference type="Proteomes" id="UP000030023">
    <property type="component" value="Unassembled WGS sequence"/>
</dbReference>
<feature type="transmembrane region" description="Helical" evidence="8">
    <location>
        <begin position="141"/>
        <end position="159"/>
    </location>
</feature>
<keyword evidence="7 8" id="KW-0472">Membrane</keyword>
<comment type="caution">
    <text evidence="10">The sequence shown here is derived from an EMBL/GenBank/DDBJ whole genome shotgun (WGS) entry which is preliminary data.</text>
</comment>
<dbReference type="InterPro" id="IPR051088">
    <property type="entry name" value="PTS_Sugar-EIIC/EIIB"/>
</dbReference>
<evidence type="ECO:0000256" key="7">
    <source>
        <dbReference type="ARBA" id="ARBA00023136"/>
    </source>
</evidence>
<dbReference type="Pfam" id="PF02378">
    <property type="entry name" value="PTS_EIIC"/>
    <property type="match status" value="1"/>
</dbReference>
<dbReference type="InterPro" id="IPR004501">
    <property type="entry name" value="PTS_EIIC_3"/>
</dbReference>
<evidence type="ECO:0000256" key="4">
    <source>
        <dbReference type="ARBA" id="ARBA00022597"/>
    </source>
</evidence>
<accession>A0ABR4XSN1</accession>
<comment type="subcellular location">
    <subcellularLocation>
        <location evidence="1">Cell membrane</location>
        <topology evidence="1">Multi-pass membrane protein</topology>
    </subcellularLocation>
</comment>
<dbReference type="NCBIfam" id="TIGR00410">
    <property type="entry name" value="lacE"/>
    <property type="match status" value="1"/>
</dbReference>
<keyword evidence="4" id="KW-0762">Sugar transport</keyword>
<name>A0ABR4XSN1_9LACO</name>
<proteinExistence type="predicted"/>
<gene>
    <name evidence="10" type="ORF">Q757_00610</name>
</gene>
<dbReference type="InterPro" id="IPR003352">
    <property type="entry name" value="PTS_EIIC"/>
</dbReference>
<evidence type="ECO:0000256" key="5">
    <source>
        <dbReference type="ARBA" id="ARBA00022692"/>
    </source>
</evidence>
<feature type="transmembrane region" description="Helical" evidence="8">
    <location>
        <begin position="180"/>
        <end position="200"/>
    </location>
</feature>
<evidence type="ECO:0000256" key="6">
    <source>
        <dbReference type="ARBA" id="ARBA00022989"/>
    </source>
</evidence>
<feature type="transmembrane region" description="Helical" evidence="8">
    <location>
        <begin position="288"/>
        <end position="308"/>
    </location>
</feature>
<evidence type="ECO:0000313" key="11">
    <source>
        <dbReference type="Proteomes" id="UP000030023"/>
    </source>
</evidence>
<evidence type="ECO:0000256" key="8">
    <source>
        <dbReference type="SAM" id="Phobius"/>
    </source>
</evidence>
<keyword evidence="6 8" id="KW-1133">Transmembrane helix</keyword>
<dbReference type="PANTHER" id="PTHR33989">
    <property type="match status" value="1"/>
</dbReference>